<feature type="compositionally biased region" description="Basic and acidic residues" evidence="1">
    <location>
        <begin position="152"/>
        <end position="162"/>
    </location>
</feature>
<reference evidence="2" key="1">
    <citation type="submission" date="2022-03" db="EMBL/GenBank/DDBJ databases">
        <title>Draft genome sequence of Aduncisulcus paluster, a free-living microaerophilic Fornicata.</title>
        <authorList>
            <person name="Yuyama I."/>
            <person name="Kume K."/>
            <person name="Tamura T."/>
            <person name="Inagaki Y."/>
            <person name="Hashimoto T."/>
        </authorList>
    </citation>
    <scope>NUCLEOTIDE SEQUENCE</scope>
    <source>
        <strain evidence="2">NY0171</strain>
    </source>
</reference>
<organism evidence="2 3">
    <name type="scientific">Aduncisulcus paluster</name>
    <dbReference type="NCBI Taxonomy" id="2918883"/>
    <lineage>
        <taxon>Eukaryota</taxon>
        <taxon>Metamonada</taxon>
        <taxon>Carpediemonas-like organisms</taxon>
        <taxon>Aduncisulcus</taxon>
    </lineage>
</organism>
<name>A0ABQ5K523_9EUKA</name>
<evidence type="ECO:0000313" key="3">
    <source>
        <dbReference type="Proteomes" id="UP001057375"/>
    </source>
</evidence>
<keyword evidence="3" id="KW-1185">Reference proteome</keyword>
<proteinExistence type="predicted"/>
<dbReference type="Proteomes" id="UP001057375">
    <property type="component" value="Unassembled WGS sequence"/>
</dbReference>
<gene>
    <name evidence="2" type="ORF">ADUPG1_012676</name>
</gene>
<evidence type="ECO:0000313" key="2">
    <source>
        <dbReference type="EMBL" id="GKT24249.1"/>
    </source>
</evidence>
<feature type="compositionally biased region" description="Basic residues" evidence="1">
    <location>
        <begin position="140"/>
        <end position="151"/>
    </location>
</feature>
<protein>
    <submittedName>
        <fullName evidence="2">Uncharacterized protein</fullName>
    </submittedName>
</protein>
<evidence type="ECO:0000256" key="1">
    <source>
        <dbReference type="SAM" id="MobiDB-lite"/>
    </source>
</evidence>
<dbReference type="EMBL" id="BQXS01012512">
    <property type="protein sequence ID" value="GKT24249.1"/>
    <property type="molecule type" value="Genomic_DNA"/>
</dbReference>
<sequence>MKEAMQTADATPVARSNICKGTQARAKYIEKCAKVLPSALISPSIDKRYRIKRYKEGHRYQKVKGFKKLIDKQIKHDKGHAELDIMDPIQRVRSKLTNKHSNKEMAVLFKAFESIDFADVKEDISKIEKKYLDKSTRSSGKPKSKSRKKVKETKDDIEKSYSDESPEDVGLPVERIAVSKKNSRSK</sequence>
<feature type="region of interest" description="Disordered" evidence="1">
    <location>
        <begin position="132"/>
        <end position="186"/>
    </location>
</feature>
<comment type="caution">
    <text evidence="2">The sequence shown here is derived from an EMBL/GenBank/DDBJ whole genome shotgun (WGS) entry which is preliminary data.</text>
</comment>
<accession>A0ABQ5K523</accession>